<reference evidence="2 3" key="1">
    <citation type="submission" date="2020-02" db="EMBL/GenBank/DDBJ databases">
        <authorList>
            <person name="Hogendoorn C."/>
        </authorList>
    </citation>
    <scope>NUCLEOTIDE SEQUENCE [LARGE SCALE GENOMIC DNA]</scope>
    <source>
        <strain evidence="2">METHB21</strain>
    </source>
</reference>
<dbReference type="Gene3D" id="2.30.22.10">
    <property type="entry name" value="Head domain of nucleotide exchange factor GrpE"/>
    <property type="match status" value="1"/>
</dbReference>
<dbReference type="EMBL" id="CADCXN010000001">
    <property type="protein sequence ID" value="CAA9889273.1"/>
    <property type="molecule type" value="Genomic_DNA"/>
</dbReference>
<organism evidence="2 3">
    <name type="scientific">Candidatus Methylobacter favarea</name>
    <dbReference type="NCBI Taxonomy" id="2707345"/>
    <lineage>
        <taxon>Bacteria</taxon>
        <taxon>Pseudomonadati</taxon>
        <taxon>Pseudomonadota</taxon>
        <taxon>Gammaproteobacteria</taxon>
        <taxon>Methylococcales</taxon>
        <taxon>Methylococcaceae</taxon>
        <taxon>Methylobacter</taxon>
    </lineage>
</organism>
<dbReference type="Pfam" id="PF01025">
    <property type="entry name" value="GrpE"/>
    <property type="match status" value="1"/>
</dbReference>
<dbReference type="PROSITE" id="PS01071">
    <property type="entry name" value="GRPE"/>
    <property type="match status" value="1"/>
</dbReference>
<dbReference type="InterPro" id="IPR009012">
    <property type="entry name" value="GrpE_head"/>
</dbReference>
<evidence type="ECO:0000313" key="2">
    <source>
        <dbReference type="EMBL" id="CAA9889273.1"/>
    </source>
</evidence>
<dbReference type="AlphaFoldDB" id="A0A8S0WXR4"/>
<keyword evidence="1" id="KW-0143">Chaperone</keyword>
<dbReference type="GO" id="GO:0042803">
    <property type="term" value="F:protein homodimerization activity"/>
    <property type="evidence" value="ECO:0007669"/>
    <property type="project" value="InterPro"/>
</dbReference>
<dbReference type="InterPro" id="IPR000740">
    <property type="entry name" value="GrpE"/>
</dbReference>
<dbReference type="SUPFAM" id="SSF51064">
    <property type="entry name" value="Head domain of nucleotide exchange factor GrpE"/>
    <property type="match status" value="1"/>
</dbReference>
<evidence type="ECO:0000256" key="1">
    <source>
        <dbReference type="ARBA" id="ARBA00023186"/>
    </source>
</evidence>
<keyword evidence="3" id="KW-1185">Reference proteome</keyword>
<gene>
    <name evidence="2" type="ORF">METHB2_10113</name>
</gene>
<accession>A0A8S0WXR4</accession>
<sequence>MSDTQKNRLLEEFQSYLEQTDLAHALSAEQPDLTTLLSEMAGLKSEVKAESRHFKTTLDTLSNALTTLQADHKVLADGLAIHSERLQKMRSETLRTVLLDIVDIYDRLTAGFGVLQNYQPVSSLFSHSRKQDVRFIKAFKKGQSITLTRFEQLLQRHNVHAIDCVGKLLDPLTMSAVEISQDPTLANGIVIEELRKGFLFEENVLRLAEVKVNKLVSAQPSSLEKRV</sequence>
<dbReference type="GO" id="GO:0000774">
    <property type="term" value="F:adenyl-nucleotide exchange factor activity"/>
    <property type="evidence" value="ECO:0007669"/>
    <property type="project" value="InterPro"/>
</dbReference>
<comment type="caution">
    <text evidence="2">The sequence shown here is derived from an EMBL/GenBank/DDBJ whole genome shotgun (WGS) entry which is preliminary data.</text>
</comment>
<protein>
    <submittedName>
        <fullName evidence="2">Protein GrpE</fullName>
    </submittedName>
</protein>
<proteinExistence type="predicted"/>
<dbReference type="RefSeq" id="WP_174624295.1">
    <property type="nucleotide sequence ID" value="NZ_CADCXN010000001.1"/>
</dbReference>
<name>A0A8S0WXR4_9GAMM</name>
<dbReference type="GO" id="GO:0051087">
    <property type="term" value="F:protein-folding chaperone binding"/>
    <property type="evidence" value="ECO:0007669"/>
    <property type="project" value="InterPro"/>
</dbReference>
<evidence type="ECO:0000313" key="3">
    <source>
        <dbReference type="Proteomes" id="UP000494216"/>
    </source>
</evidence>
<dbReference type="Proteomes" id="UP000494216">
    <property type="component" value="Unassembled WGS sequence"/>
</dbReference>
<dbReference type="GO" id="GO:0006457">
    <property type="term" value="P:protein folding"/>
    <property type="evidence" value="ECO:0007669"/>
    <property type="project" value="InterPro"/>
</dbReference>